<feature type="topological domain" description="Cytoplasmic" evidence="14">
    <location>
        <begin position="165"/>
        <end position="173"/>
    </location>
</feature>
<evidence type="ECO:0000313" key="16">
    <source>
        <dbReference type="EMBL" id="MBB6054841.1"/>
    </source>
</evidence>
<evidence type="ECO:0000256" key="8">
    <source>
        <dbReference type="ARBA" id="ARBA00022989"/>
    </source>
</evidence>
<dbReference type="RefSeq" id="WP_188025644.1">
    <property type="nucleotide sequence ID" value="NZ_JACHGR010000002.1"/>
</dbReference>
<dbReference type="PANTHER" id="PTHR36570:SF2">
    <property type="entry name" value="DISULFIDE BOND FORMATION PROTEIN B"/>
    <property type="match status" value="1"/>
</dbReference>
<dbReference type="HAMAP" id="MF_00286">
    <property type="entry name" value="DsbB"/>
    <property type="match status" value="1"/>
</dbReference>
<reference evidence="16 17" key="1">
    <citation type="submission" date="2020-08" db="EMBL/GenBank/DDBJ databases">
        <title>Genomic Encyclopedia of Type Strains, Phase IV (KMG-IV): sequencing the most valuable type-strain genomes for metagenomic binning, comparative biology and taxonomic classification.</title>
        <authorList>
            <person name="Goeker M."/>
        </authorList>
    </citation>
    <scope>NUCLEOTIDE SEQUENCE [LARGE SCALE GENOMIC DNA]</scope>
    <source>
        <strain evidence="16 17">DSM 22975</strain>
    </source>
</reference>
<dbReference type="SUPFAM" id="SSF158442">
    <property type="entry name" value="DsbB-like"/>
    <property type="match status" value="1"/>
</dbReference>
<keyword evidence="6 14" id="KW-0812">Transmembrane</keyword>
<keyword evidence="13 14" id="KW-0676">Redox-active center</keyword>
<keyword evidence="5" id="KW-0997">Cell inner membrane</keyword>
<feature type="disulfide bond" description="Redox-active" evidence="14">
    <location>
        <begin position="41"/>
        <end position="44"/>
    </location>
</feature>
<dbReference type="GO" id="GO:0006457">
    <property type="term" value="P:protein folding"/>
    <property type="evidence" value="ECO:0007669"/>
    <property type="project" value="InterPro"/>
</dbReference>
<keyword evidence="4 14" id="KW-1003">Cell membrane</keyword>
<dbReference type="GO" id="GO:0015035">
    <property type="term" value="F:protein-disulfide reductase activity"/>
    <property type="evidence" value="ECO:0007669"/>
    <property type="project" value="UniProtKB-UniRule"/>
</dbReference>
<evidence type="ECO:0000256" key="14">
    <source>
        <dbReference type="HAMAP-Rule" id="MF_00286"/>
    </source>
</evidence>
<evidence type="ECO:0000256" key="3">
    <source>
        <dbReference type="ARBA" id="ARBA00022448"/>
    </source>
</evidence>
<evidence type="ECO:0000256" key="7">
    <source>
        <dbReference type="ARBA" id="ARBA00022982"/>
    </source>
</evidence>
<keyword evidence="7 14" id="KW-0249">Electron transport</keyword>
<comment type="function">
    <text evidence="14">Required for disulfide bond formation in some periplasmic proteins. Acts by oxidizing the DsbA protein.</text>
</comment>
<keyword evidence="8 14" id="KW-1133">Transmembrane helix</keyword>
<feature type="transmembrane region" description="Helical" evidence="15">
    <location>
        <begin position="146"/>
        <end position="167"/>
    </location>
</feature>
<dbReference type="InterPro" id="IPR003752">
    <property type="entry name" value="DiS_bond_form_DsbB/BdbC"/>
</dbReference>
<evidence type="ECO:0000313" key="17">
    <source>
        <dbReference type="Proteomes" id="UP000585721"/>
    </source>
</evidence>
<dbReference type="InterPro" id="IPR022920">
    <property type="entry name" value="Disulphide_bond_form_DsbB"/>
</dbReference>
<evidence type="ECO:0000256" key="11">
    <source>
        <dbReference type="ARBA" id="ARBA00023157"/>
    </source>
</evidence>
<keyword evidence="3 14" id="KW-0813">Transport</keyword>
<comment type="caution">
    <text evidence="16">The sequence shown here is derived from an EMBL/GenBank/DDBJ whole genome shotgun (WGS) entry which is preliminary data.</text>
</comment>
<comment type="caution">
    <text evidence="14">Lacks conserved residue(s) required for the propagation of feature annotation.</text>
</comment>
<feature type="transmembrane region" description="Helical" evidence="15">
    <location>
        <begin position="12"/>
        <end position="33"/>
    </location>
</feature>
<keyword evidence="9 14" id="KW-0560">Oxidoreductase</keyword>
<comment type="similarity">
    <text evidence="2 14">Belongs to the DsbB family.</text>
</comment>
<dbReference type="Proteomes" id="UP000585721">
    <property type="component" value="Unassembled WGS sequence"/>
</dbReference>
<sequence length="173" mass="19785">MIQFIRNITQGRIAWGILFGSTVFLELCGLFFQHVMGLQPCVMCIYQRVAILGIMAGAFIGFINPRNFMFRWAGMFIWTYSAVEGLRLALRHTDIQLNPSPFNTCDLFVTFPQWLPLDRWIPSIFNATGDCSEIQWQFLSWGMPQWLIVTFGLYILTSLTIIAGNLIKGRCCG</sequence>
<feature type="topological domain" description="Cytoplasmic" evidence="14">
    <location>
        <begin position="1"/>
        <end position="14"/>
    </location>
</feature>
<evidence type="ECO:0000256" key="12">
    <source>
        <dbReference type="ARBA" id="ARBA00023186"/>
    </source>
</evidence>
<name>A0A841GHX4_9GAMM</name>
<keyword evidence="11 14" id="KW-1015">Disulfide bond</keyword>
<proteinExistence type="inferred from homology"/>
<keyword evidence="17" id="KW-1185">Reference proteome</keyword>
<evidence type="ECO:0000256" key="15">
    <source>
        <dbReference type="SAM" id="Phobius"/>
    </source>
</evidence>
<feature type="disulfide bond" description="Redox-active" evidence="14">
    <location>
        <begin position="105"/>
        <end position="131"/>
    </location>
</feature>
<evidence type="ECO:0000256" key="2">
    <source>
        <dbReference type="ARBA" id="ARBA00008823"/>
    </source>
</evidence>
<dbReference type="PANTHER" id="PTHR36570">
    <property type="entry name" value="DISULFIDE BOND FORMATION PROTEIN B"/>
    <property type="match status" value="1"/>
</dbReference>
<feature type="topological domain" description="Periplasmic" evidence="14">
    <location>
        <begin position="32"/>
        <end position="49"/>
    </location>
</feature>
<dbReference type="InterPro" id="IPR023380">
    <property type="entry name" value="DsbB-like_sf"/>
</dbReference>
<organism evidence="16 17">
    <name type="scientific">Tolumonas osonensis</name>
    <dbReference type="NCBI Taxonomy" id="675874"/>
    <lineage>
        <taxon>Bacteria</taxon>
        <taxon>Pseudomonadati</taxon>
        <taxon>Pseudomonadota</taxon>
        <taxon>Gammaproteobacteria</taxon>
        <taxon>Aeromonadales</taxon>
        <taxon>Aeromonadaceae</taxon>
        <taxon>Tolumonas</taxon>
    </lineage>
</organism>
<dbReference type="GO" id="GO:0009055">
    <property type="term" value="F:electron transfer activity"/>
    <property type="evidence" value="ECO:0007669"/>
    <property type="project" value="UniProtKB-UniRule"/>
</dbReference>
<evidence type="ECO:0000256" key="10">
    <source>
        <dbReference type="ARBA" id="ARBA00023136"/>
    </source>
</evidence>
<evidence type="ECO:0000256" key="1">
    <source>
        <dbReference type="ARBA" id="ARBA00004429"/>
    </source>
</evidence>
<feature type="transmembrane region" description="Helical" evidence="15">
    <location>
        <begin position="70"/>
        <end position="90"/>
    </location>
</feature>
<protein>
    <recommendedName>
        <fullName evidence="14">Disulfide bond formation protein B</fullName>
    </recommendedName>
    <alternativeName>
        <fullName evidence="14">Disulfide oxidoreductase</fullName>
    </alternativeName>
</protein>
<comment type="subcellular location">
    <subcellularLocation>
        <location evidence="1">Cell inner membrane</location>
        <topology evidence="1">Multi-pass membrane protein</topology>
    </subcellularLocation>
    <subcellularLocation>
        <location evidence="14">Cell membrane</location>
        <topology evidence="14">Multi-pass membrane protein</topology>
    </subcellularLocation>
</comment>
<keyword evidence="10 14" id="KW-0472">Membrane</keyword>
<dbReference type="GO" id="GO:0005886">
    <property type="term" value="C:plasma membrane"/>
    <property type="evidence" value="ECO:0007669"/>
    <property type="project" value="UniProtKB-SubCell"/>
</dbReference>
<evidence type="ECO:0000256" key="6">
    <source>
        <dbReference type="ARBA" id="ARBA00022692"/>
    </source>
</evidence>
<keyword evidence="12 14" id="KW-0143">Chaperone</keyword>
<accession>A0A841GHX4</accession>
<evidence type="ECO:0000256" key="5">
    <source>
        <dbReference type="ARBA" id="ARBA00022519"/>
    </source>
</evidence>
<evidence type="ECO:0000256" key="13">
    <source>
        <dbReference type="ARBA" id="ARBA00023284"/>
    </source>
</evidence>
<dbReference type="NCBIfam" id="NF002485">
    <property type="entry name" value="PRK01749.1"/>
    <property type="match status" value="1"/>
</dbReference>
<dbReference type="Pfam" id="PF02600">
    <property type="entry name" value="DsbB"/>
    <property type="match status" value="1"/>
</dbReference>
<dbReference type="InterPro" id="IPR050183">
    <property type="entry name" value="DsbB"/>
</dbReference>
<feature type="transmembrane region" description="Helical" evidence="15">
    <location>
        <begin position="45"/>
        <end position="63"/>
    </location>
</feature>
<dbReference type="Gene3D" id="1.20.1550.10">
    <property type="entry name" value="DsbB-like"/>
    <property type="match status" value="1"/>
</dbReference>
<gene>
    <name evidence="14" type="primary">dsbB</name>
    <name evidence="16" type="ORF">HNR75_000713</name>
</gene>
<feature type="topological domain" description="Periplasmic" evidence="14">
    <location>
        <begin position="91"/>
        <end position="145"/>
    </location>
</feature>
<dbReference type="AlphaFoldDB" id="A0A841GHX4"/>
<dbReference type="EMBL" id="JACHGR010000002">
    <property type="protein sequence ID" value="MBB6054841.1"/>
    <property type="molecule type" value="Genomic_DNA"/>
</dbReference>
<evidence type="ECO:0000256" key="9">
    <source>
        <dbReference type="ARBA" id="ARBA00023002"/>
    </source>
</evidence>
<evidence type="ECO:0000256" key="4">
    <source>
        <dbReference type="ARBA" id="ARBA00022475"/>
    </source>
</evidence>